<dbReference type="EMBL" id="LNQE01000345">
    <property type="protein sequence ID" value="KUG27267.1"/>
    <property type="molecule type" value="Genomic_DNA"/>
</dbReference>
<gene>
    <name evidence="2" type="ORF">ASZ90_002903</name>
</gene>
<proteinExistence type="predicted"/>
<sequence>MAIQQRSMATPGRNLETAASSPHPALPQKKFITMFSALFG</sequence>
<protein>
    <submittedName>
        <fullName evidence="2">Uncharacterized protein</fullName>
    </submittedName>
</protein>
<reference evidence="2" key="1">
    <citation type="journal article" date="2015" name="Proc. Natl. Acad. Sci. U.S.A.">
        <title>Networks of energetic and metabolic interactions define dynamics in microbial communities.</title>
        <authorList>
            <person name="Embree M."/>
            <person name="Liu J.K."/>
            <person name="Al-Bassam M.M."/>
            <person name="Zengler K."/>
        </authorList>
    </citation>
    <scope>NUCLEOTIDE SEQUENCE</scope>
</reference>
<name>A0A0W8G442_9ZZZZ</name>
<organism evidence="2">
    <name type="scientific">hydrocarbon metagenome</name>
    <dbReference type="NCBI Taxonomy" id="938273"/>
    <lineage>
        <taxon>unclassified sequences</taxon>
        <taxon>metagenomes</taxon>
        <taxon>ecological metagenomes</taxon>
    </lineage>
</organism>
<dbReference type="AlphaFoldDB" id="A0A0W8G442"/>
<feature type="region of interest" description="Disordered" evidence="1">
    <location>
        <begin position="1"/>
        <end position="24"/>
    </location>
</feature>
<evidence type="ECO:0000313" key="2">
    <source>
        <dbReference type="EMBL" id="KUG27267.1"/>
    </source>
</evidence>
<evidence type="ECO:0000256" key="1">
    <source>
        <dbReference type="SAM" id="MobiDB-lite"/>
    </source>
</evidence>
<comment type="caution">
    <text evidence="2">The sequence shown here is derived from an EMBL/GenBank/DDBJ whole genome shotgun (WGS) entry which is preliminary data.</text>
</comment>
<accession>A0A0W8G442</accession>